<reference evidence="3 4" key="1">
    <citation type="submission" date="2020-05" db="EMBL/GenBank/DDBJ databases">
        <title>MicrobeNet Type strains.</title>
        <authorList>
            <person name="Nicholson A.C."/>
        </authorList>
    </citation>
    <scope>NUCLEOTIDE SEQUENCE [LARGE SCALE GENOMIC DNA]</scope>
    <source>
        <strain evidence="3 4">JCM 3224</strain>
    </source>
</reference>
<dbReference type="InterPro" id="IPR027417">
    <property type="entry name" value="P-loop_NTPase"/>
</dbReference>
<dbReference type="SMART" id="SM00382">
    <property type="entry name" value="AAA"/>
    <property type="match status" value="1"/>
</dbReference>
<feature type="region of interest" description="Disordered" evidence="1">
    <location>
        <begin position="1546"/>
        <end position="1601"/>
    </location>
</feature>
<dbReference type="SUPFAM" id="SSF52540">
    <property type="entry name" value="P-loop containing nucleoside triphosphate hydrolases"/>
    <property type="match status" value="2"/>
</dbReference>
<dbReference type="Gene3D" id="3.40.50.300">
    <property type="entry name" value="P-loop containing nucleotide triphosphate hydrolases"/>
    <property type="match status" value="2"/>
</dbReference>
<dbReference type="RefSeq" id="WP_169815064.1">
    <property type="nucleotide sequence ID" value="NZ_JABELX010000011.1"/>
</dbReference>
<dbReference type="SUPFAM" id="SSF55464">
    <property type="entry name" value="Origin of replication-binding domain, RBD-like"/>
    <property type="match status" value="1"/>
</dbReference>
<gene>
    <name evidence="3" type="ORF">HLB23_28775</name>
</gene>
<dbReference type="NCBIfam" id="NF041492">
    <property type="entry name" value="MobF"/>
    <property type="match status" value="1"/>
</dbReference>
<evidence type="ECO:0000256" key="1">
    <source>
        <dbReference type="SAM" id="MobiDB-lite"/>
    </source>
</evidence>
<feature type="region of interest" description="Disordered" evidence="1">
    <location>
        <begin position="1276"/>
        <end position="1310"/>
    </location>
</feature>
<dbReference type="Proteomes" id="UP000586827">
    <property type="component" value="Unassembled WGS sequence"/>
</dbReference>
<dbReference type="Pfam" id="PF13604">
    <property type="entry name" value="AAA_30"/>
    <property type="match status" value="1"/>
</dbReference>
<dbReference type="Pfam" id="PF08751">
    <property type="entry name" value="TrwC"/>
    <property type="match status" value="1"/>
</dbReference>
<dbReference type="InterPro" id="IPR003593">
    <property type="entry name" value="AAA+_ATPase"/>
</dbReference>
<sequence>MGFYLPSYTPLAFTCLLGSNVFLEFKFRAIFEEVMTLHRLHAGDGYEYLTRQVASGDRLRDRTRDLTDYYREHGTPPGVWMGRGAHELGLSGNVTEAQMQALFGEGLHPNADAIIASAISDGRTAKQAVEAAQIGRMFYEYSTEPSPIRDLYDRKLDEFTLAQRRRPNWDERTILRTDAAREHLTRLLGHVPDRAEIDQALAAEKARTRKAVAGFDLVFTPQKSVSILWGLGSDEVRREIWQCHIEAVREVLEYAESRYAVTRRGANGVMQIDATGLIIAAFTHFDNRAGDMNPHTHAVVSGRVLGSDGKWSALDARALYAAAVSLSCRYNATLVGKMKRRMGWRFEERTRGRGKQPVLEVVGVTEEMNTEFSRRADILARFEQLAAAYRDSHGHNPKLVTQYKLAQQATLETRQHKPLPKTLRRMITEWDARFRAVFGHHSGQEFVDRLRWEHNHPDAPRPFDPQETAIAVGVELGGAAAVLAASPQHLAYAIDTQLNRCIFDSLPARAEAHTRLTARLTPEPDAALLDRIDEICAAHRRAVYDPTAIAVEVAETVARRRATWTEANIASAVEERLGVCDFASDGAQRDAVDHVIALVRDAHSIQLSIDPDPVPAAMARASGENIFTTTGSIRYTSTAVLDAETRLLDAAHTPTTESVSTRDVDTAITRVQARESRHLNPGQKAIARYLCTIDTQFAVAVGPAGSGKTTAMKAVAEAWQASGRTVIALAPSASAARELGASLHTPARTLHKLLAQIRFGVPTGLTPGTMLLVDEAAMAATFDLDALRQVAATHGAIIRGVGDPEQLSAVESGGIIRTIARATRAPQLTELVRFDDPAEAEATLAVRAGKVKDAWEFYQDHGRITHGMSDQLRDAILTAHLADADAGISSVMIAATLKDVSALNAATQAAHISTGRVRTDFGRILLSDGHSGFPGDIVVTRANNPLLKIIGGQREGSQVNNGDLWRVRRVHTDGSITVTGTNHRGCVLLPPDYLGEHVELGYATTVHRAQGITVRRAYLLLNDVLGRALAYVGLTRGSELNRLYVATDALVDISGDQQPDDPQEPLRCFARVLAREDDNRSAIDIMRAEQAAADRRIHASYHHAYQLLADARAEYLLTRALPVMFFHDAKQSPTYQDLLDTIALADAHRLDTAELVASIATNNYEDLGESLVTAHDTAAVLRGRADRWIQQRLAPIPNPITVAPLETLTTTHGHALTDTIDRLNTLPVLTTPAAQRFRALRDAPYPGPYLPVPTPWSGVDTELVDYARELRRRLLGPTADTTLPDTENRQKLPPVAARNLPDPKESQRLHHPTTVLGQAETLTATDSYDSTAFITRINAIETLTTEPELVQEADARSQPTPVSAERLARMHADYHTYVKQLADTHTERTLYRAMPAVLYRLAANSRHWNALLDTIALAAAHRLDTTALIAAIATDNGNDLGASLLLVPDTARELRDRADIWILDHLPDPQPTPKTRRFRLADTAHDHHYTGAWILDHTPNPEPQNREFRALIDLPYTAQFRPIPNYPGRDDNLADFARELRTRITEAQSRHRSAISGSATSPPAPPTTPAPRSPAPRKTAVSARRRIQPASAARRPRRRGM</sequence>
<proteinExistence type="predicted"/>
<comment type="caution">
    <text evidence="3">The sequence shown here is derived from an EMBL/GenBank/DDBJ whole genome shotgun (WGS) entry which is preliminary data.</text>
</comment>
<evidence type="ECO:0000259" key="2">
    <source>
        <dbReference type="SMART" id="SM00382"/>
    </source>
</evidence>
<accession>A0A849CIL3</accession>
<feature type="compositionally biased region" description="Pro residues" evidence="1">
    <location>
        <begin position="1562"/>
        <end position="1574"/>
    </location>
</feature>
<protein>
    <submittedName>
        <fullName evidence="3">Relaxase domain-containing protein</fullName>
    </submittedName>
</protein>
<dbReference type="EMBL" id="JABELX010000011">
    <property type="protein sequence ID" value="NNH73801.1"/>
    <property type="molecule type" value="Genomic_DNA"/>
</dbReference>
<organism evidence="3 4">
    <name type="scientific">Nocardia uniformis</name>
    <dbReference type="NCBI Taxonomy" id="53432"/>
    <lineage>
        <taxon>Bacteria</taxon>
        <taxon>Bacillati</taxon>
        <taxon>Actinomycetota</taxon>
        <taxon>Actinomycetes</taxon>
        <taxon>Mycobacteriales</taxon>
        <taxon>Nocardiaceae</taxon>
        <taxon>Nocardia</taxon>
    </lineage>
</organism>
<name>A0A849CIL3_9NOCA</name>
<keyword evidence="4" id="KW-1185">Reference proteome</keyword>
<dbReference type="Gene3D" id="2.30.30.940">
    <property type="match status" value="1"/>
</dbReference>
<evidence type="ECO:0000313" key="3">
    <source>
        <dbReference type="EMBL" id="NNH73801.1"/>
    </source>
</evidence>
<dbReference type="InterPro" id="IPR014862">
    <property type="entry name" value="TrwC"/>
</dbReference>
<feature type="domain" description="AAA+ ATPase" evidence="2">
    <location>
        <begin position="694"/>
        <end position="835"/>
    </location>
</feature>
<evidence type="ECO:0000313" key="4">
    <source>
        <dbReference type="Proteomes" id="UP000586827"/>
    </source>
</evidence>
<dbReference type="CDD" id="cd18809">
    <property type="entry name" value="SF1_C_RecD"/>
    <property type="match status" value="1"/>
</dbReference>